<proteinExistence type="predicted"/>
<dbReference type="VEuPathDB" id="TriTrypDB:TcIL3000_7_2710"/>
<protein>
    <submittedName>
        <fullName evidence="3">Putative synaptojanin (N-terminal domain)</fullName>
    </submittedName>
</protein>
<dbReference type="PANTHER" id="PTHR46817">
    <property type="entry name" value="PHOSPHOINOSITIDE PHOSPHATASE SAC9-RELATED"/>
    <property type="match status" value="1"/>
</dbReference>
<dbReference type="InterPro" id="IPR002013">
    <property type="entry name" value="SAC_dom"/>
</dbReference>
<dbReference type="PROSITE" id="PS50275">
    <property type="entry name" value="SAC"/>
    <property type="match status" value="1"/>
</dbReference>
<feature type="domain" description="SAC" evidence="2">
    <location>
        <begin position="174"/>
        <end position="581"/>
    </location>
</feature>
<dbReference type="PANTHER" id="PTHR46817:SF1">
    <property type="entry name" value="SAC DOMAIN-CONTAINING PROTEIN"/>
    <property type="match status" value="1"/>
</dbReference>
<accession>G0UPZ6</accession>
<dbReference type="EMBL" id="HE575320">
    <property type="protein sequence ID" value="CCC91457.1"/>
    <property type="molecule type" value="Genomic_DNA"/>
</dbReference>
<organism evidence="3">
    <name type="scientific">Trypanosoma congolense (strain IL3000)</name>
    <dbReference type="NCBI Taxonomy" id="1068625"/>
    <lineage>
        <taxon>Eukaryota</taxon>
        <taxon>Discoba</taxon>
        <taxon>Euglenozoa</taxon>
        <taxon>Kinetoplastea</taxon>
        <taxon>Metakinetoplastina</taxon>
        <taxon>Trypanosomatida</taxon>
        <taxon>Trypanosomatidae</taxon>
        <taxon>Trypanosoma</taxon>
        <taxon>Nannomonas</taxon>
    </lineage>
</organism>
<evidence type="ECO:0000313" key="3">
    <source>
        <dbReference type="EMBL" id="CCC91457.1"/>
    </source>
</evidence>
<dbReference type="Pfam" id="PF02383">
    <property type="entry name" value="Syja_N"/>
    <property type="match status" value="1"/>
</dbReference>
<evidence type="ECO:0000259" key="2">
    <source>
        <dbReference type="PROSITE" id="PS50275"/>
    </source>
</evidence>
<dbReference type="GO" id="GO:0016791">
    <property type="term" value="F:phosphatase activity"/>
    <property type="evidence" value="ECO:0007669"/>
    <property type="project" value="InterPro"/>
</dbReference>
<dbReference type="AlphaFoldDB" id="G0UPZ6"/>
<gene>
    <name evidence="3" type="ORF">TCIL3000_7_2710</name>
</gene>
<evidence type="ECO:0000256" key="1">
    <source>
        <dbReference type="SAM" id="MobiDB-lite"/>
    </source>
</evidence>
<reference evidence="3" key="1">
    <citation type="journal article" date="2012" name="Proc. Natl. Acad. Sci. U.S.A.">
        <title>Antigenic diversity is generated by distinct evolutionary mechanisms in African trypanosome species.</title>
        <authorList>
            <person name="Jackson A.P."/>
            <person name="Berry A."/>
            <person name="Aslett M."/>
            <person name="Allison H.C."/>
            <person name="Burton P."/>
            <person name="Vavrova-Anderson J."/>
            <person name="Brown R."/>
            <person name="Browne H."/>
            <person name="Corton N."/>
            <person name="Hauser H."/>
            <person name="Gamble J."/>
            <person name="Gilderthorp R."/>
            <person name="Marcello L."/>
            <person name="McQuillan J."/>
            <person name="Otto T.D."/>
            <person name="Quail M.A."/>
            <person name="Sanders M.J."/>
            <person name="van Tonder A."/>
            <person name="Ginger M.L."/>
            <person name="Field M.C."/>
            <person name="Barry J.D."/>
            <person name="Hertz-Fowler C."/>
            <person name="Berriman M."/>
        </authorList>
    </citation>
    <scope>NUCLEOTIDE SEQUENCE</scope>
    <source>
        <strain evidence="3">IL3000</strain>
    </source>
</reference>
<sequence length="817" mass="92563">MEDAPRKRCAVCVKDGQHIIFVVLPRQPPPQPEEPEPLMFFDKPSPRKEPKPVSSNRIEWRKWSAGSYCVPLVVGERGDIKRCTTLPRTEFPNLREVYRDCAPFESFLEFPALFGCLRLDKMYFLVAANVGEVAALPFGGAITRVFKTEWITVPIPGSGQLLLSSGDKNRLKEFEQYSFEKGYYYSDDCDMRRPFPFVPPPGDNAPRFHSDWSRYLRKPFTANGLEDACSVLFRGFAEGKEVFLKDGSSLHILLYGRQSNLNPGPRYFGRGLNEANAVGNDHVYEYVMWKHDIHRNHVLFTRHTLLRGTIPVRWSTHIGKTVSEPSMIFNPNKEEVLRGCDSYYSSVFTQLAAFINYDMEGRAMNVASRLRCVNMLRQSHHSSEEMLTKHYVEAVARSQPVVARLFPGSQLDLVHVDLLGLTKEKGTEGTTTIFWRTLFASFPSSHGEFVTVGTVDEHGKVTHSSCQTNFVRVNCADSLDRTNIGCFYTCFQATLPMTFSLGLDLESFADQRPLPPLEDQMKYDNSEDFMAQIHAWSQSPRDFVSTWQEGSNPLRFPVAIGRVLSELYVYNGDIIARLYTNSAAMHSNILRGVCGLKPATSNVVIATKRRYENVFEDKNKFRNIELLLGRNIDIHFPSMSRVFLQRPVPLDKWSCALLAVGVPSNIQCGEMEQSLRRAWDKWVVPKLKAQSLPLVSSEALTFAITTEEGDGEHHDEFLCAVKQLEFEQEQSVDEDVNVTQNNEHVAVIEFDEGFCRVLNAPLLLRENAILNFQSSGATFEPYTYPMAVGNDSPRGIVQKAANSFRSGVKNLMRGLNK</sequence>
<name>G0UPZ6_TRYCI</name>
<feature type="region of interest" description="Disordered" evidence="1">
    <location>
        <begin position="25"/>
        <end position="53"/>
    </location>
</feature>